<feature type="transmembrane region" description="Helical" evidence="6">
    <location>
        <begin position="373"/>
        <end position="395"/>
    </location>
</feature>
<protein>
    <submittedName>
        <fullName evidence="9">ABC transporter permease</fullName>
    </submittedName>
</protein>
<dbReference type="PANTHER" id="PTHR30572">
    <property type="entry name" value="MEMBRANE COMPONENT OF TRANSPORTER-RELATED"/>
    <property type="match status" value="1"/>
</dbReference>
<evidence type="ECO:0000256" key="6">
    <source>
        <dbReference type="SAM" id="Phobius"/>
    </source>
</evidence>
<feature type="transmembrane region" description="Helical" evidence="6">
    <location>
        <begin position="727"/>
        <end position="746"/>
    </location>
</feature>
<dbReference type="Pfam" id="PF12704">
    <property type="entry name" value="MacB_PCD"/>
    <property type="match status" value="2"/>
</dbReference>
<keyword evidence="2" id="KW-1003">Cell membrane</keyword>
<dbReference type="Pfam" id="PF02687">
    <property type="entry name" value="FtsX"/>
    <property type="match status" value="2"/>
</dbReference>
<evidence type="ECO:0000256" key="3">
    <source>
        <dbReference type="ARBA" id="ARBA00022692"/>
    </source>
</evidence>
<evidence type="ECO:0000259" key="8">
    <source>
        <dbReference type="Pfam" id="PF12704"/>
    </source>
</evidence>
<feature type="domain" description="MacB-like periplasmic core" evidence="8">
    <location>
        <begin position="481"/>
        <end position="637"/>
    </location>
</feature>
<dbReference type="InterPro" id="IPR050250">
    <property type="entry name" value="Macrolide_Exporter_MacB"/>
</dbReference>
<evidence type="ECO:0000259" key="7">
    <source>
        <dbReference type="Pfam" id="PF02687"/>
    </source>
</evidence>
<comment type="caution">
    <text evidence="9">The sequence shown here is derived from an EMBL/GenBank/DDBJ whole genome shotgun (WGS) entry which is preliminary data.</text>
</comment>
<gene>
    <name evidence="9" type="ORF">QTN47_23955</name>
</gene>
<feature type="domain" description="ABC3 transporter permease C-terminal" evidence="7">
    <location>
        <begin position="678"/>
        <end position="791"/>
    </location>
</feature>
<dbReference type="InterPro" id="IPR025857">
    <property type="entry name" value="MacB_PCD"/>
</dbReference>
<organism evidence="9 10">
    <name type="scientific">Danxiaibacter flavus</name>
    <dbReference type="NCBI Taxonomy" id="3049108"/>
    <lineage>
        <taxon>Bacteria</taxon>
        <taxon>Pseudomonadati</taxon>
        <taxon>Bacteroidota</taxon>
        <taxon>Chitinophagia</taxon>
        <taxon>Chitinophagales</taxon>
        <taxon>Chitinophagaceae</taxon>
        <taxon>Danxiaibacter</taxon>
    </lineage>
</organism>
<dbReference type="RefSeq" id="WP_369331999.1">
    <property type="nucleotide sequence ID" value="NZ_JAULBC010000009.1"/>
</dbReference>
<dbReference type="EMBL" id="JAULBC010000009">
    <property type="protein sequence ID" value="MEX6690588.1"/>
    <property type="molecule type" value="Genomic_DNA"/>
</dbReference>
<keyword evidence="4 6" id="KW-1133">Transmembrane helix</keyword>
<feature type="domain" description="ABC3 transporter permease C-terminal" evidence="7">
    <location>
        <begin position="283"/>
        <end position="397"/>
    </location>
</feature>
<feature type="transmembrane region" description="Helical" evidence="6">
    <location>
        <begin position="416"/>
        <end position="440"/>
    </location>
</feature>
<name>A0ABV3ZPB9_9BACT</name>
<comment type="subcellular location">
    <subcellularLocation>
        <location evidence="1">Cell membrane</location>
        <topology evidence="1">Multi-pass membrane protein</topology>
    </subcellularLocation>
</comment>
<evidence type="ECO:0000256" key="1">
    <source>
        <dbReference type="ARBA" id="ARBA00004651"/>
    </source>
</evidence>
<dbReference type="Proteomes" id="UP001560573">
    <property type="component" value="Unassembled WGS sequence"/>
</dbReference>
<evidence type="ECO:0000313" key="10">
    <source>
        <dbReference type="Proteomes" id="UP001560573"/>
    </source>
</evidence>
<keyword evidence="10" id="KW-1185">Reference proteome</keyword>
<feature type="transmembrane region" description="Helical" evidence="6">
    <location>
        <begin position="675"/>
        <end position="700"/>
    </location>
</feature>
<feature type="transmembrane region" description="Helical" evidence="6">
    <location>
        <begin position="761"/>
        <end position="781"/>
    </location>
</feature>
<evidence type="ECO:0000256" key="5">
    <source>
        <dbReference type="ARBA" id="ARBA00023136"/>
    </source>
</evidence>
<feature type="domain" description="MacB-like periplasmic core" evidence="8">
    <location>
        <begin position="20"/>
        <end position="232"/>
    </location>
</feature>
<reference evidence="9 10" key="1">
    <citation type="submission" date="2023-07" db="EMBL/GenBank/DDBJ databases">
        <authorList>
            <person name="Lian W.-H."/>
        </authorList>
    </citation>
    <scope>NUCLEOTIDE SEQUENCE [LARGE SCALE GENOMIC DNA]</scope>
    <source>
        <strain evidence="9 10">SYSU DXS3180</strain>
    </source>
</reference>
<keyword evidence="5 6" id="KW-0472">Membrane</keyword>
<feature type="transmembrane region" description="Helical" evidence="6">
    <location>
        <begin position="21"/>
        <end position="42"/>
    </location>
</feature>
<dbReference type="PANTHER" id="PTHR30572:SF18">
    <property type="entry name" value="ABC-TYPE MACROLIDE FAMILY EXPORT SYSTEM PERMEASE COMPONENT 2"/>
    <property type="match status" value="1"/>
</dbReference>
<feature type="transmembrane region" description="Helical" evidence="6">
    <location>
        <begin position="323"/>
        <end position="353"/>
    </location>
</feature>
<accession>A0ABV3ZPB9</accession>
<keyword evidence="3 6" id="KW-0812">Transmembrane</keyword>
<feature type="transmembrane region" description="Helical" evidence="6">
    <location>
        <begin position="278"/>
        <end position="302"/>
    </location>
</feature>
<proteinExistence type="predicted"/>
<sequence length="798" mass="88602">MLRSYFKTAIRNLSRHKVYTVINISGLAIGLAAFWLIVLYVGDEISFDRYNENADRIVRVVQHARWAGNEIHEAPTSAPFAPELKEHFPEIEEATRIITEGNGIIKYGDKTIKVDDMVFADKNIFNVFTFPFLYGNAETALASPGSIVITEELATALFGSTANALNQTIYLDNNEPNKITGVIKDIPQNSHLRFRGIRVLAPDYTAGWQNFNLYTYLLLKKGTDYKALETKMPQFAAETIQKLMRIDDYRIELQPLTSIHLHSNLAFEVSANGSIKRIYMFVAIAALILIIAIINYMNLATARSSSRIREVGTRKAIGSGRTALATMFMFESVLVTILAACAAVLLVTVALPFFNTLTGKLLSIWRFGKMNTLVVLAAFSLIVGIVSGLYPSLFLSRFKTIPALKGQMGNMFASIVFRKSLVVFQFVITVVMICGSVIIYRQLNYALKADLGFNKEQVLTFHIDDRNVRNQTAALKAQLMQNPAIENVAMAGNPIGNNDIGGLGYYFETEQGDFATNTTIAEELMIDADYLPAMDIKLLQGRNFSANITSDKYGAAMINETLMNQLGWKNAVGKKLKFRIDDKGTTAERTVVGVIKDFHTYSLQHKVEPMVMLMPPAPSEEDNVYVKIAKGKTAAALDYITKAFQKFDKQNTPQFHFLDANFARQYAAEKKQGEIALIFTVLAVIIACLGLFGLATFTAAQRVKEIGIRKVLGASAASIVQMLSKDFLKLVAIASIIAFPIAWLAMNQWLQGFAYRIDIEWWIFIAAGILVLLIALATIGFQSLRAASANPVESLRNE</sequence>
<evidence type="ECO:0000256" key="4">
    <source>
        <dbReference type="ARBA" id="ARBA00022989"/>
    </source>
</evidence>
<evidence type="ECO:0000313" key="9">
    <source>
        <dbReference type="EMBL" id="MEX6690588.1"/>
    </source>
</evidence>
<evidence type="ECO:0000256" key="2">
    <source>
        <dbReference type="ARBA" id="ARBA00022475"/>
    </source>
</evidence>
<dbReference type="InterPro" id="IPR003838">
    <property type="entry name" value="ABC3_permease_C"/>
</dbReference>